<comment type="function">
    <text evidence="1">May be involved in transcriptional regulation.</text>
</comment>
<gene>
    <name evidence="15" type="ORF">MEDL_20984</name>
</gene>
<keyword evidence="10" id="KW-0804">Transcription</keyword>
<proteinExistence type="inferred from homology"/>
<dbReference type="EMBL" id="CAJPWZ010001057">
    <property type="protein sequence ID" value="CAG2206687.1"/>
    <property type="molecule type" value="Genomic_DNA"/>
</dbReference>
<dbReference type="InterPro" id="IPR036236">
    <property type="entry name" value="Znf_C2H2_sf"/>
</dbReference>
<evidence type="ECO:0000256" key="5">
    <source>
        <dbReference type="ARBA" id="ARBA00022737"/>
    </source>
</evidence>
<dbReference type="GO" id="GO:0000981">
    <property type="term" value="F:DNA-binding transcription factor activity, RNA polymerase II-specific"/>
    <property type="evidence" value="ECO:0007669"/>
    <property type="project" value="TreeGrafter"/>
</dbReference>
<keyword evidence="4" id="KW-0479">Metal-binding</keyword>
<dbReference type="Pfam" id="PF00096">
    <property type="entry name" value="zf-C2H2"/>
    <property type="match status" value="3"/>
</dbReference>
<evidence type="ECO:0000256" key="11">
    <source>
        <dbReference type="ARBA" id="ARBA00023242"/>
    </source>
</evidence>
<keyword evidence="7" id="KW-0862">Zinc</keyword>
<feature type="domain" description="C2H2-type" evidence="14">
    <location>
        <begin position="185"/>
        <end position="208"/>
    </location>
</feature>
<evidence type="ECO:0000256" key="12">
    <source>
        <dbReference type="PROSITE-ProRule" id="PRU00042"/>
    </source>
</evidence>
<feature type="domain" description="C2H2-type" evidence="14">
    <location>
        <begin position="486"/>
        <end position="513"/>
    </location>
</feature>
<feature type="region of interest" description="Disordered" evidence="13">
    <location>
        <begin position="39"/>
        <end position="67"/>
    </location>
</feature>
<evidence type="ECO:0000256" key="4">
    <source>
        <dbReference type="ARBA" id="ARBA00022723"/>
    </source>
</evidence>
<feature type="domain" description="C2H2-type" evidence="14">
    <location>
        <begin position="514"/>
        <end position="536"/>
    </location>
</feature>
<keyword evidence="11" id="KW-0539">Nucleus</keyword>
<evidence type="ECO:0000256" key="8">
    <source>
        <dbReference type="ARBA" id="ARBA00023015"/>
    </source>
</evidence>
<evidence type="ECO:0000256" key="7">
    <source>
        <dbReference type="ARBA" id="ARBA00022833"/>
    </source>
</evidence>
<feature type="compositionally biased region" description="Polar residues" evidence="13">
    <location>
        <begin position="52"/>
        <end position="63"/>
    </location>
</feature>
<feature type="domain" description="C2H2-type" evidence="14">
    <location>
        <begin position="540"/>
        <end position="569"/>
    </location>
</feature>
<evidence type="ECO:0000313" key="16">
    <source>
        <dbReference type="Proteomes" id="UP000683360"/>
    </source>
</evidence>
<dbReference type="Proteomes" id="UP000683360">
    <property type="component" value="Unassembled WGS sequence"/>
</dbReference>
<dbReference type="FunFam" id="3.30.160.60:FF:000446">
    <property type="entry name" value="Zinc finger protein"/>
    <property type="match status" value="2"/>
</dbReference>
<comment type="subcellular location">
    <subcellularLocation>
        <location evidence="2">Nucleus</location>
    </subcellularLocation>
</comment>
<evidence type="ECO:0000256" key="6">
    <source>
        <dbReference type="ARBA" id="ARBA00022771"/>
    </source>
</evidence>
<keyword evidence="9" id="KW-0238">DNA-binding</keyword>
<keyword evidence="5" id="KW-0677">Repeat</keyword>
<keyword evidence="6 12" id="KW-0863">Zinc-finger</keyword>
<dbReference type="InterPro" id="IPR013087">
    <property type="entry name" value="Znf_C2H2_type"/>
</dbReference>
<feature type="compositionally biased region" description="Basic and acidic residues" evidence="13">
    <location>
        <begin position="39"/>
        <end position="49"/>
    </location>
</feature>
<dbReference type="GO" id="GO:0005634">
    <property type="term" value="C:nucleus"/>
    <property type="evidence" value="ECO:0007669"/>
    <property type="project" value="UniProtKB-SubCell"/>
</dbReference>
<protein>
    <submittedName>
        <fullName evidence="15">KRAB</fullName>
    </submittedName>
</protein>
<feature type="compositionally biased region" description="Polar residues" evidence="13">
    <location>
        <begin position="364"/>
        <end position="392"/>
    </location>
</feature>
<dbReference type="OrthoDB" id="8117402at2759"/>
<keyword evidence="8" id="KW-0805">Transcription regulation</keyword>
<evidence type="ECO:0000256" key="1">
    <source>
        <dbReference type="ARBA" id="ARBA00003767"/>
    </source>
</evidence>
<accession>A0A8S3REY3</accession>
<comment type="caution">
    <text evidence="15">The sequence shown here is derived from an EMBL/GenBank/DDBJ whole genome shotgun (WGS) entry which is preliminary data.</text>
</comment>
<evidence type="ECO:0000256" key="10">
    <source>
        <dbReference type="ARBA" id="ARBA00023163"/>
    </source>
</evidence>
<evidence type="ECO:0000256" key="3">
    <source>
        <dbReference type="ARBA" id="ARBA00006991"/>
    </source>
</evidence>
<dbReference type="PANTHER" id="PTHR23226:SF387">
    <property type="entry name" value="BCL6B TRANSCRIPTION REPRESSOR"/>
    <property type="match status" value="1"/>
</dbReference>
<reference evidence="15" key="1">
    <citation type="submission" date="2021-03" db="EMBL/GenBank/DDBJ databases">
        <authorList>
            <person name="Bekaert M."/>
        </authorList>
    </citation>
    <scope>NUCLEOTIDE SEQUENCE</scope>
</reference>
<evidence type="ECO:0000313" key="15">
    <source>
        <dbReference type="EMBL" id="CAG2206687.1"/>
    </source>
</evidence>
<feature type="region of interest" description="Disordered" evidence="13">
    <location>
        <begin position="364"/>
        <end position="406"/>
    </location>
</feature>
<dbReference type="AlphaFoldDB" id="A0A8S3REY3"/>
<feature type="domain" description="C2H2-type" evidence="14">
    <location>
        <begin position="233"/>
        <end position="255"/>
    </location>
</feature>
<dbReference type="SUPFAM" id="SSF57667">
    <property type="entry name" value="beta-beta-alpha zinc fingers"/>
    <property type="match status" value="5"/>
</dbReference>
<dbReference type="PROSITE" id="PS00028">
    <property type="entry name" value="ZINC_FINGER_C2H2_1"/>
    <property type="match status" value="7"/>
</dbReference>
<dbReference type="PANTHER" id="PTHR23226">
    <property type="entry name" value="ZINC FINGER AND SCAN DOMAIN-CONTAINING"/>
    <property type="match status" value="1"/>
</dbReference>
<feature type="domain" description="C2H2-type" evidence="14">
    <location>
        <begin position="129"/>
        <end position="156"/>
    </location>
</feature>
<dbReference type="GO" id="GO:0008270">
    <property type="term" value="F:zinc ion binding"/>
    <property type="evidence" value="ECO:0007669"/>
    <property type="project" value="UniProtKB-KW"/>
</dbReference>
<dbReference type="Gene3D" id="3.30.160.60">
    <property type="entry name" value="Classic Zinc Finger"/>
    <property type="match status" value="7"/>
</dbReference>
<keyword evidence="16" id="KW-1185">Reference proteome</keyword>
<evidence type="ECO:0000256" key="9">
    <source>
        <dbReference type="ARBA" id="ARBA00023125"/>
    </source>
</evidence>
<dbReference type="PROSITE" id="PS50157">
    <property type="entry name" value="ZINC_FINGER_C2H2_2"/>
    <property type="match status" value="8"/>
</dbReference>
<feature type="domain" description="C2H2-type" evidence="14">
    <location>
        <begin position="101"/>
        <end position="128"/>
    </location>
</feature>
<dbReference type="GO" id="GO:0000978">
    <property type="term" value="F:RNA polymerase II cis-regulatory region sequence-specific DNA binding"/>
    <property type="evidence" value="ECO:0007669"/>
    <property type="project" value="TreeGrafter"/>
</dbReference>
<sequence>MAITICLSRDCDVYCLELDEFDGLQIVVKVHNYDNVNKEKKSQAEKSIGDVKNTTTQSTPSNTEVEKQMERRKNQLQLCLFTNNRPATHSQPEIHVNKKPYACNLCDRKYSWRSSLSFHKRIHTGHKIQQCIECDKKFLSKGRFEKHLKTHQKEITDYTCCICDRKFQQKSSLTYHLRTHENLSYPCRICEKEYRYRASFNNHMRLQHKCIENKQCVNSVSSDTTMIKSTQSYNCSICEKQFSHGSNLYAHLKVHDWCQNVESSINADNIVSLTETSITTSTTPQMCSIVPNTTVPATTVNDNTIQRSSSIANTTVGLKNFSEHETTLCLPLLDSKIMSTTLENFVDHEVIHCLPPVDIKNMSDSLSNSGESNNPRASSNVNTQPSVSTNVNQKHHSTRNSSDSNIYSSSISVGGCAIPRRPNIKPRSTCVGCNMTQPTSGKSNRTVSPYTGRREVHSKLQAYTDLMKCSKDKKLSSLENDLDHPYNCTTCLSKFIRKYDLDRHTRMHTGDKPYQCQDCGMQFSESCRLKSHRKRHERFYECECPVCGKLFLKHSTLNTHMKIHNWRESI</sequence>
<name>A0A8S3REY3_MYTED</name>
<organism evidence="15 16">
    <name type="scientific">Mytilus edulis</name>
    <name type="common">Blue mussel</name>
    <dbReference type="NCBI Taxonomy" id="6550"/>
    <lineage>
        <taxon>Eukaryota</taxon>
        <taxon>Metazoa</taxon>
        <taxon>Spiralia</taxon>
        <taxon>Lophotrochozoa</taxon>
        <taxon>Mollusca</taxon>
        <taxon>Bivalvia</taxon>
        <taxon>Autobranchia</taxon>
        <taxon>Pteriomorphia</taxon>
        <taxon>Mytilida</taxon>
        <taxon>Mytiloidea</taxon>
        <taxon>Mytilidae</taxon>
        <taxon>Mytilinae</taxon>
        <taxon>Mytilus</taxon>
    </lineage>
</organism>
<evidence type="ECO:0000256" key="2">
    <source>
        <dbReference type="ARBA" id="ARBA00004123"/>
    </source>
</evidence>
<feature type="domain" description="C2H2-type" evidence="14">
    <location>
        <begin position="158"/>
        <end position="180"/>
    </location>
</feature>
<dbReference type="SMART" id="SM00355">
    <property type="entry name" value="ZnF_C2H2"/>
    <property type="match status" value="8"/>
</dbReference>
<comment type="similarity">
    <text evidence="3">Belongs to the krueppel C2H2-type zinc-finger protein family.</text>
</comment>
<evidence type="ECO:0000256" key="13">
    <source>
        <dbReference type="SAM" id="MobiDB-lite"/>
    </source>
</evidence>
<evidence type="ECO:0000259" key="14">
    <source>
        <dbReference type="PROSITE" id="PS50157"/>
    </source>
</evidence>
<dbReference type="FunFam" id="3.30.160.60:FF:000028">
    <property type="entry name" value="zinc finger protein 90 homolog"/>
    <property type="match status" value="1"/>
</dbReference>